<keyword evidence="3" id="KW-1185">Reference proteome</keyword>
<gene>
    <name evidence="2" type="ORF">CHILSU_LOCUS8896</name>
</gene>
<name>A0ABN8B919_CHISP</name>
<evidence type="ECO:0000313" key="2">
    <source>
        <dbReference type="EMBL" id="CAH0405531.1"/>
    </source>
</evidence>
<feature type="signal peptide" evidence="1">
    <location>
        <begin position="1"/>
        <end position="17"/>
    </location>
</feature>
<reference evidence="2" key="1">
    <citation type="submission" date="2021-12" db="EMBL/GenBank/DDBJ databases">
        <authorList>
            <person name="King R."/>
        </authorList>
    </citation>
    <scope>NUCLEOTIDE SEQUENCE</scope>
</reference>
<dbReference type="EMBL" id="OU963897">
    <property type="protein sequence ID" value="CAH0405531.1"/>
    <property type="molecule type" value="Genomic_DNA"/>
</dbReference>
<sequence>MALTTILFVCILAGVNAGYVWVNDGGAAAFSGAGFPGFSMPPISPPRPMFGPGFPFDFVFSHVPFPRIPTVDEMKNTKPGPNQIYNGVAVRSSSSLVRDKDGKLVPAGGTSILVNENGQVHEQQIGKNPPKIDDPIM</sequence>
<feature type="chain" id="PRO_5046218360" evidence="1">
    <location>
        <begin position="18"/>
        <end position="137"/>
    </location>
</feature>
<proteinExistence type="predicted"/>
<protein>
    <submittedName>
        <fullName evidence="2">Uncharacterized protein</fullName>
    </submittedName>
</protein>
<evidence type="ECO:0000313" key="3">
    <source>
        <dbReference type="Proteomes" id="UP001153292"/>
    </source>
</evidence>
<keyword evidence="1" id="KW-0732">Signal</keyword>
<evidence type="ECO:0000256" key="1">
    <source>
        <dbReference type="SAM" id="SignalP"/>
    </source>
</evidence>
<dbReference type="Proteomes" id="UP001153292">
    <property type="component" value="Chromosome 4"/>
</dbReference>
<accession>A0ABN8B919</accession>
<organism evidence="2 3">
    <name type="scientific">Chilo suppressalis</name>
    <name type="common">Asiatic rice borer moth</name>
    <dbReference type="NCBI Taxonomy" id="168631"/>
    <lineage>
        <taxon>Eukaryota</taxon>
        <taxon>Metazoa</taxon>
        <taxon>Ecdysozoa</taxon>
        <taxon>Arthropoda</taxon>
        <taxon>Hexapoda</taxon>
        <taxon>Insecta</taxon>
        <taxon>Pterygota</taxon>
        <taxon>Neoptera</taxon>
        <taxon>Endopterygota</taxon>
        <taxon>Lepidoptera</taxon>
        <taxon>Glossata</taxon>
        <taxon>Ditrysia</taxon>
        <taxon>Pyraloidea</taxon>
        <taxon>Crambidae</taxon>
        <taxon>Crambinae</taxon>
        <taxon>Chilo</taxon>
    </lineage>
</organism>